<feature type="transmembrane region" description="Helical" evidence="1">
    <location>
        <begin position="6"/>
        <end position="30"/>
    </location>
</feature>
<protein>
    <submittedName>
        <fullName evidence="2">Uncharacterized protein</fullName>
    </submittedName>
</protein>
<evidence type="ECO:0000313" key="3">
    <source>
        <dbReference type="Proteomes" id="UP000321026"/>
    </source>
</evidence>
<evidence type="ECO:0000313" key="2">
    <source>
        <dbReference type="EMBL" id="TXG76362.1"/>
    </source>
</evidence>
<accession>A0A5C7J643</accession>
<keyword evidence="1" id="KW-0472">Membrane</keyword>
<comment type="caution">
    <text evidence="2">The sequence shown here is derived from an EMBL/GenBank/DDBJ whole genome shotgun (WGS) entry which is preliminary data.</text>
</comment>
<sequence>MKLSKLMHVVSVMVGFVGVISFLAAVLGGADNRVFGVTKVDALFCAGILILIAIWLQVGTIHHMMLEKRGELV</sequence>
<organism evidence="2 3">
    <name type="scientific">Candidatus Dojkabacteria bacterium</name>
    <dbReference type="NCBI Taxonomy" id="2099670"/>
    <lineage>
        <taxon>Bacteria</taxon>
        <taxon>Candidatus Dojkabacteria</taxon>
    </lineage>
</organism>
<dbReference type="Proteomes" id="UP000321026">
    <property type="component" value="Unassembled WGS sequence"/>
</dbReference>
<name>A0A5C7J643_9BACT</name>
<keyword evidence="1" id="KW-1133">Transmembrane helix</keyword>
<feature type="transmembrane region" description="Helical" evidence="1">
    <location>
        <begin position="42"/>
        <end position="65"/>
    </location>
</feature>
<reference evidence="2 3" key="1">
    <citation type="submission" date="2018-09" db="EMBL/GenBank/DDBJ databases">
        <title>Metagenome Assembled Genomes from an Advanced Water Purification Facility.</title>
        <authorList>
            <person name="Stamps B.W."/>
            <person name="Spear J.R."/>
        </authorList>
    </citation>
    <scope>NUCLEOTIDE SEQUENCE [LARGE SCALE GENOMIC DNA]</scope>
    <source>
        <strain evidence="2">Bin_63_2</strain>
    </source>
</reference>
<gene>
    <name evidence="2" type="ORF">E6Q11_04785</name>
</gene>
<dbReference type="AlphaFoldDB" id="A0A5C7J643"/>
<dbReference type="EMBL" id="SSDS01000075">
    <property type="protein sequence ID" value="TXG76362.1"/>
    <property type="molecule type" value="Genomic_DNA"/>
</dbReference>
<evidence type="ECO:0000256" key="1">
    <source>
        <dbReference type="SAM" id="Phobius"/>
    </source>
</evidence>
<proteinExistence type="predicted"/>
<keyword evidence="1" id="KW-0812">Transmembrane</keyword>